<dbReference type="Pfam" id="PF00480">
    <property type="entry name" value="ROK"/>
    <property type="match status" value="1"/>
</dbReference>
<evidence type="ECO:0000313" key="2">
    <source>
        <dbReference type="Proteomes" id="UP001597216"/>
    </source>
</evidence>
<dbReference type="CDD" id="cd24066">
    <property type="entry name" value="ASKHA_NBD_ROK_EcFRK-like"/>
    <property type="match status" value="1"/>
</dbReference>
<dbReference type="InterPro" id="IPR000600">
    <property type="entry name" value="ROK"/>
</dbReference>
<protein>
    <submittedName>
        <fullName evidence="1">ROK family protein</fullName>
    </submittedName>
</protein>
<dbReference type="Proteomes" id="UP001597216">
    <property type="component" value="Unassembled WGS sequence"/>
</dbReference>
<gene>
    <name evidence="1" type="ORF">ACFQ27_12865</name>
</gene>
<comment type="caution">
    <text evidence="1">The sequence shown here is derived from an EMBL/GenBank/DDBJ whole genome shotgun (WGS) entry which is preliminary data.</text>
</comment>
<proteinExistence type="predicted"/>
<sequence length="303" mass="31162">MIRIGVDFGGTKIEAAALDAEGRFVARVRVPTPKDYEAGLEAVLAAVTEAEHQAADRASRIGVGGPGSVSPASGLMRNANSTQLNGRPFPKDLARVLGRPVRYANDANCLALSEAVDGAGAGEAVVFAAILGTGCGAGLAVNGRPLEGRNLFAGEWGHMPLPWSEADETPAPTCWCGRKGCLELYVSGSGLARDHGQRLTGEAIIAAARAGDPAAAAAFARYQDRLARGLAVVCDIVDPDIIVLGGGMSNVQELYAALPGLIAPRVFSDVFTTPIRPAAHGDSSGVRGAAWLWPLDDAQGDGA</sequence>
<dbReference type="PROSITE" id="PS01125">
    <property type="entry name" value="ROK"/>
    <property type="match status" value="1"/>
</dbReference>
<dbReference type="EMBL" id="JBHTLQ010000028">
    <property type="protein sequence ID" value="MFD1191474.1"/>
    <property type="molecule type" value="Genomic_DNA"/>
</dbReference>
<dbReference type="SUPFAM" id="SSF53067">
    <property type="entry name" value="Actin-like ATPase domain"/>
    <property type="match status" value="1"/>
</dbReference>
<dbReference type="InterPro" id="IPR043129">
    <property type="entry name" value="ATPase_NBD"/>
</dbReference>
<dbReference type="PANTHER" id="PTHR18964:SF174">
    <property type="entry name" value="D-ALLOSE KINASE-RELATED"/>
    <property type="match status" value="1"/>
</dbReference>
<accession>A0ABW3T2R1</accession>
<reference evidence="2" key="1">
    <citation type="journal article" date="2019" name="Int. J. Syst. Evol. Microbiol.">
        <title>The Global Catalogue of Microorganisms (GCM) 10K type strain sequencing project: providing services to taxonomists for standard genome sequencing and annotation.</title>
        <authorList>
            <consortium name="The Broad Institute Genomics Platform"/>
            <consortium name="The Broad Institute Genome Sequencing Center for Infectious Disease"/>
            <person name="Wu L."/>
            <person name="Ma J."/>
        </authorList>
    </citation>
    <scope>NUCLEOTIDE SEQUENCE [LARGE SCALE GENOMIC DNA]</scope>
    <source>
        <strain evidence="2">CCUG 55074</strain>
    </source>
</reference>
<name>A0ABW3T2R1_9CAUL</name>
<dbReference type="PANTHER" id="PTHR18964">
    <property type="entry name" value="ROK (REPRESSOR, ORF, KINASE) FAMILY"/>
    <property type="match status" value="1"/>
</dbReference>
<dbReference type="InterPro" id="IPR049874">
    <property type="entry name" value="ROK_cs"/>
</dbReference>
<dbReference type="RefSeq" id="WP_377353865.1">
    <property type="nucleotide sequence ID" value="NZ_JBHTLQ010000028.1"/>
</dbReference>
<organism evidence="1 2">
    <name type="scientific">Phenylobacterium conjunctum</name>
    <dbReference type="NCBI Taxonomy" id="1298959"/>
    <lineage>
        <taxon>Bacteria</taxon>
        <taxon>Pseudomonadati</taxon>
        <taxon>Pseudomonadota</taxon>
        <taxon>Alphaproteobacteria</taxon>
        <taxon>Caulobacterales</taxon>
        <taxon>Caulobacteraceae</taxon>
        <taxon>Phenylobacterium</taxon>
    </lineage>
</organism>
<evidence type="ECO:0000313" key="1">
    <source>
        <dbReference type="EMBL" id="MFD1191474.1"/>
    </source>
</evidence>
<dbReference type="Gene3D" id="3.30.420.40">
    <property type="match status" value="2"/>
</dbReference>
<keyword evidence="2" id="KW-1185">Reference proteome</keyword>